<feature type="site" description="Important for substrate specificity" evidence="4">
    <location>
        <position position="169"/>
    </location>
</feature>
<dbReference type="GO" id="GO:0005634">
    <property type="term" value="C:nucleus"/>
    <property type="evidence" value="ECO:0007669"/>
    <property type="project" value="UniProtKB-SubCell"/>
</dbReference>
<feature type="binding site" evidence="4">
    <location>
        <begin position="91"/>
        <end position="92"/>
    </location>
    <ligand>
        <name>phosphate</name>
        <dbReference type="ChEBI" id="CHEBI:43474"/>
    </ligand>
</feature>
<accession>A0A443QW78</accession>
<feature type="binding site" evidence="4">
    <location>
        <begin position="58"/>
        <end position="59"/>
    </location>
    <ligand>
        <name>phosphate</name>
        <dbReference type="ChEBI" id="CHEBI:43474"/>
    </ligand>
</feature>
<evidence type="ECO:0000313" key="7">
    <source>
        <dbReference type="Proteomes" id="UP000285301"/>
    </source>
</evidence>
<evidence type="ECO:0000256" key="3">
    <source>
        <dbReference type="ARBA" id="ARBA00022726"/>
    </source>
</evidence>
<feature type="site" description="Important for substrate specificity" evidence="4">
    <location>
        <position position="225"/>
    </location>
</feature>
<dbReference type="InterPro" id="IPR035994">
    <property type="entry name" value="Nucleoside_phosphorylase_sf"/>
</dbReference>
<dbReference type="GO" id="GO:0006166">
    <property type="term" value="P:purine ribonucleoside salvage"/>
    <property type="evidence" value="ECO:0007669"/>
    <property type="project" value="UniProtKB-KW"/>
</dbReference>
<feature type="binding site" evidence="4">
    <location>
        <position position="188"/>
    </location>
    <ligand>
        <name>phosphate</name>
        <dbReference type="ChEBI" id="CHEBI:43474"/>
    </ligand>
</feature>
<dbReference type="EMBL" id="NCKU01003573">
    <property type="protein sequence ID" value="RWS07264.1"/>
    <property type="molecule type" value="Genomic_DNA"/>
</dbReference>
<proteinExistence type="inferred from homology"/>
<dbReference type="Gene3D" id="3.40.50.1580">
    <property type="entry name" value="Nucleoside phosphorylase domain"/>
    <property type="match status" value="1"/>
</dbReference>
<dbReference type="Pfam" id="PF01048">
    <property type="entry name" value="PNP_UDP_1"/>
    <property type="match status" value="1"/>
</dbReference>
<organism evidence="6 7">
    <name type="scientific">Dinothrombium tinctorium</name>
    <dbReference type="NCBI Taxonomy" id="1965070"/>
    <lineage>
        <taxon>Eukaryota</taxon>
        <taxon>Metazoa</taxon>
        <taxon>Ecdysozoa</taxon>
        <taxon>Arthropoda</taxon>
        <taxon>Chelicerata</taxon>
        <taxon>Arachnida</taxon>
        <taxon>Acari</taxon>
        <taxon>Acariformes</taxon>
        <taxon>Trombidiformes</taxon>
        <taxon>Prostigmata</taxon>
        <taxon>Anystina</taxon>
        <taxon>Parasitengona</taxon>
        <taxon>Trombidioidea</taxon>
        <taxon>Trombidiidae</taxon>
        <taxon>Dinothrombium</taxon>
    </lineage>
</organism>
<comment type="subcellular location">
    <subcellularLocation>
        <location evidence="4">Cytoplasm</location>
    </subcellularLocation>
    <subcellularLocation>
        <location evidence="4">Nucleus</location>
    </subcellularLocation>
</comment>
<comment type="catalytic activity">
    <reaction evidence="4">
        <text>S-methyl-5'-thioadenosine + phosphate = 5-(methylsulfanyl)-alpha-D-ribose 1-phosphate + adenine</text>
        <dbReference type="Rhea" id="RHEA:11852"/>
        <dbReference type="ChEBI" id="CHEBI:16708"/>
        <dbReference type="ChEBI" id="CHEBI:17509"/>
        <dbReference type="ChEBI" id="CHEBI:43474"/>
        <dbReference type="ChEBI" id="CHEBI:58533"/>
        <dbReference type="EC" id="2.4.2.28"/>
    </reaction>
</comment>
<keyword evidence="4" id="KW-0963">Cytoplasm</keyword>
<evidence type="ECO:0000256" key="2">
    <source>
        <dbReference type="ARBA" id="ARBA00022679"/>
    </source>
</evidence>
<dbReference type="InterPro" id="IPR000845">
    <property type="entry name" value="Nucleoside_phosphorylase_d"/>
</dbReference>
<dbReference type="GO" id="GO:0019509">
    <property type="term" value="P:L-methionine salvage from methylthioadenosine"/>
    <property type="evidence" value="ECO:0007669"/>
    <property type="project" value="UniProtKB-UniRule"/>
</dbReference>
<comment type="caution">
    <text evidence="6">The sequence shown here is derived from an EMBL/GenBank/DDBJ whole genome shotgun (WGS) entry which is preliminary data.</text>
</comment>
<protein>
    <recommendedName>
        <fullName evidence="4">S-methyl-5'-thioadenosine phosphorylase</fullName>
        <ecNumber evidence="4">2.4.2.28</ecNumber>
    </recommendedName>
    <alternativeName>
        <fullName evidence="4">5'-methylthioadenosine phosphorylase</fullName>
        <shortName evidence="4">MTA phosphorylase</shortName>
        <shortName evidence="4">MTAP</shortName>
        <shortName evidence="4">MTAPase</shortName>
    </alternativeName>
</protein>
<keyword evidence="7" id="KW-1185">Reference proteome</keyword>
<dbReference type="EC" id="2.4.2.28" evidence="4"/>
<comment type="subunit">
    <text evidence="4">Homotrimer.</text>
</comment>
<keyword evidence="2 4" id="KW-0808">Transferase</keyword>
<dbReference type="GO" id="GO:0017061">
    <property type="term" value="F:S-methyl-5-thioadenosine phosphorylase activity"/>
    <property type="evidence" value="ECO:0007669"/>
    <property type="project" value="UniProtKB-UniRule"/>
</dbReference>
<dbReference type="OrthoDB" id="6502526at2759"/>
<evidence type="ECO:0000256" key="4">
    <source>
        <dbReference type="HAMAP-Rule" id="MF_03155"/>
    </source>
</evidence>
<keyword evidence="3 4" id="KW-0660">Purine salvage</keyword>
<dbReference type="InterPro" id="IPR010044">
    <property type="entry name" value="MTAP"/>
</dbReference>
<evidence type="ECO:0000256" key="1">
    <source>
        <dbReference type="ARBA" id="ARBA00022676"/>
    </source>
</evidence>
<dbReference type="Proteomes" id="UP000285301">
    <property type="component" value="Unassembled WGS sequence"/>
</dbReference>
<comment type="pathway">
    <text evidence="4">Amino-acid biosynthesis; L-methionine biosynthesis via salvage pathway; S-methyl-5-thio-alpha-D-ribose 1-phosphate from S-methyl-5'-thioadenosine (phosphorylase route): step 1/1.</text>
</comment>
<feature type="binding site" evidence="4">
    <location>
        <begin position="211"/>
        <end position="213"/>
    </location>
    <ligand>
        <name>substrate</name>
    </ligand>
</feature>
<evidence type="ECO:0000313" key="6">
    <source>
        <dbReference type="EMBL" id="RWS07264.1"/>
    </source>
</evidence>
<feature type="domain" description="Nucleoside phosphorylase" evidence="5">
    <location>
        <begin position="6"/>
        <end position="247"/>
    </location>
</feature>
<dbReference type="PANTHER" id="PTHR42679">
    <property type="entry name" value="S-METHYL-5'-THIOADENOSINE PHOSPHORYLASE"/>
    <property type="match status" value="1"/>
</dbReference>
<dbReference type="HAMAP" id="MF_01963">
    <property type="entry name" value="MTAP"/>
    <property type="match status" value="1"/>
</dbReference>
<dbReference type="STRING" id="1965070.A0A443QW78"/>
<dbReference type="PANTHER" id="PTHR42679:SF2">
    <property type="entry name" value="S-METHYL-5'-THIOADENOSINE PHOSPHORYLASE"/>
    <property type="match status" value="1"/>
</dbReference>
<comment type="function">
    <text evidence="4">Catalyzes the reversible phosphorylation of S-methyl-5'-thioadenosine (MTA) to adenine and 5-methylthioribose-1-phosphate. Involved in the breakdown of MTA, a major by-product of polyamine biosynthesis. Responsible for the first step in the methionine salvage pathway after MTA has been generated from S-adenosylmethionine. Has broad substrate specificity with 6-aminopurine nucleosides as preferred substrates.</text>
</comment>
<reference evidence="6 7" key="1">
    <citation type="journal article" date="2018" name="Gigascience">
        <title>Genomes of trombidid mites reveal novel predicted allergens and laterally-transferred genes associated with secondary metabolism.</title>
        <authorList>
            <person name="Dong X."/>
            <person name="Chaisiri K."/>
            <person name="Xia D."/>
            <person name="Armstrong S.D."/>
            <person name="Fang Y."/>
            <person name="Donnelly M.J."/>
            <person name="Kadowaki T."/>
            <person name="McGarry J.W."/>
            <person name="Darby A.C."/>
            <person name="Makepeace B.L."/>
        </authorList>
    </citation>
    <scope>NUCLEOTIDE SEQUENCE [LARGE SCALE GENOMIC DNA]</scope>
    <source>
        <strain evidence="6">UoL-WK</strain>
    </source>
</reference>
<dbReference type="UniPathway" id="UPA00904">
    <property type="reaction ID" value="UER00873"/>
</dbReference>
<feature type="binding site" evidence="4">
    <location>
        <position position="187"/>
    </location>
    <ligand>
        <name>substrate</name>
    </ligand>
</feature>
<comment type="similarity">
    <text evidence="4">Belongs to the PNP/MTAP phosphorylase family. MTAP subfamily.</text>
</comment>
<dbReference type="AlphaFoldDB" id="A0A443QW78"/>
<dbReference type="GO" id="GO:0005829">
    <property type="term" value="C:cytosol"/>
    <property type="evidence" value="ECO:0007669"/>
    <property type="project" value="TreeGrafter"/>
</dbReference>
<dbReference type="SUPFAM" id="SSF53167">
    <property type="entry name" value="Purine and uridine phosphorylases"/>
    <property type="match status" value="1"/>
</dbReference>
<sequence length="273" mass="30459">MNGDIKIGIIGGTGLESDLNILTDARVMYAVETPYGKTSDESYVEGKIGDIPVIVVGRHGKDHSISPSNVNYCANLWMLKSIGCTHVLATTACGSLKEHIKPGTFCVIDQYIDRTQGRRRNTLYSVSHVPQVKPFDEVLQQILEKSCEELNYEYHKKATTVTIEGPRFSTLAESRLYQSWNCDIVNMTTVPEAQIAAELGLVYAALALVTDYDCWHCDDDESVSVELVGKRLVDLRVRALKVLCRAVIKCGEYDWQSIMKRKQEIASTALMCE</sequence>
<name>A0A443QW78_9ACAR</name>
<keyword evidence="1 4" id="KW-0328">Glycosyltransferase</keyword>
<dbReference type="CDD" id="cd09010">
    <property type="entry name" value="MTAP_SsMTAPII_like_MTIP"/>
    <property type="match status" value="1"/>
</dbReference>
<evidence type="ECO:0000259" key="5">
    <source>
        <dbReference type="Pfam" id="PF01048"/>
    </source>
</evidence>
<gene>
    <name evidence="6" type="ORF">B4U79_07297</name>
</gene>
<feature type="binding site" evidence="4">
    <location>
        <position position="13"/>
    </location>
    <ligand>
        <name>phosphate</name>
        <dbReference type="ChEBI" id="CHEBI:43474"/>
    </ligand>
</feature>
<keyword evidence="4" id="KW-0539">Nucleus</keyword>